<evidence type="ECO:0000313" key="3">
    <source>
        <dbReference type="Proteomes" id="UP000054270"/>
    </source>
</evidence>
<sequence length="211" mass="23511">MPKIPHVRTSGSSGRLDRQHQGRSLGRVSREGNLSPQDWDTLSISDSESHSEEPAPKNLQNATSRPPRAYQNLGTIEITTDEESDSLSDIKKTVDQLAKDNLETRRALQKVLNGMKSIQNEVQKSKTSLIETLQLEQPASVDKILLPSAQPYAGTKHYHRVRAYILPVLPGPVVYANKDRICYCPPKLGTPKRWQGIYEILATGITISPTF</sequence>
<dbReference type="EMBL" id="KN817766">
    <property type="protein sequence ID" value="KJA13229.1"/>
    <property type="molecule type" value="Genomic_DNA"/>
</dbReference>
<gene>
    <name evidence="2" type="ORF">HYPSUDRAFT_60011</name>
</gene>
<reference evidence="3" key="1">
    <citation type="submission" date="2014-04" db="EMBL/GenBank/DDBJ databases">
        <title>Evolutionary Origins and Diversification of the Mycorrhizal Mutualists.</title>
        <authorList>
            <consortium name="DOE Joint Genome Institute"/>
            <consortium name="Mycorrhizal Genomics Consortium"/>
            <person name="Kohler A."/>
            <person name="Kuo A."/>
            <person name="Nagy L.G."/>
            <person name="Floudas D."/>
            <person name="Copeland A."/>
            <person name="Barry K.W."/>
            <person name="Cichocki N."/>
            <person name="Veneault-Fourrey C."/>
            <person name="LaButti K."/>
            <person name="Lindquist E.A."/>
            <person name="Lipzen A."/>
            <person name="Lundell T."/>
            <person name="Morin E."/>
            <person name="Murat C."/>
            <person name="Riley R."/>
            <person name="Ohm R."/>
            <person name="Sun H."/>
            <person name="Tunlid A."/>
            <person name="Henrissat B."/>
            <person name="Grigoriev I.V."/>
            <person name="Hibbett D.S."/>
            <person name="Martin F."/>
        </authorList>
    </citation>
    <scope>NUCLEOTIDE SEQUENCE [LARGE SCALE GENOMIC DNA]</scope>
    <source>
        <strain evidence="3">FD-334 SS-4</strain>
    </source>
</reference>
<evidence type="ECO:0000313" key="2">
    <source>
        <dbReference type="EMBL" id="KJA13229.1"/>
    </source>
</evidence>
<proteinExistence type="predicted"/>
<feature type="compositionally biased region" description="Polar residues" evidence="1">
    <location>
        <begin position="32"/>
        <end position="46"/>
    </location>
</feature>
<name>A0A0D2N210_HYPSF</name>
<keyword evidence="3" id="KW-1185">Reference proteome</keyword>
<accession>A0A0D2N210</accession>
<organism evidence="2 3">
    <name type="scientific">Hypholoma sublateritium (strain FD-334 SS-4)</name>
    <dbReference type="NCBI Taxonomy" id="945553"/>
    <lineage>
        <taxon>Eukaryota</taxon>
        <taxon>Fungi</taxon>
        <taxon>Dikarya</taxon>
        <taxon>Basidiomycota</taxon>
        <taxon>Agaricomycotina</taxon>
        <taxon>Agaricomycetes</taxon>
        <taxon>Agaricomycetidae</taxon>
        <taxon>Agaricales</taxon>
        <taxon>Agaricineae</taxon>
        <taxon>Strophariaceae</taxon>
        <taxon>Hypholoma</taxon>
    </lineage>
</organism>
<feature type="region of interest" description="Disordered" evidence="1">
    <location>
        <begin position="1"/>
        <end position="70"/>
    </location>
</feature>
<evidence type="ECO:0000256" key="1">
    <source>
        <dbReference type="SAM" id="MobiDB-lite"/>
    </source>
</evidence>
<dbReference type="AlphaFoldDB" id="A0A0D2N210"/>
<protein>
    <submittedName>
        <fullName evidence="2">Uncharacterized protein</fullName>
    </submittedName>
</protein>
<dbReference type="Proteomes" id="UP000054270">
    <property type="component" value="Unassembled WGS sequence"/>
</dbReference>